<dbReference type="Pfam" id="PF13410">
    <property type="entry name" value="GST_C_2"/>
    <property type="match status" value="1"/>
</dbReference>
<protein>
    <submittedName>
        <fullName evidence="3">Glutathione S-transferase family protein</fullName>
    </submittedName>
</protein>
<dbReference type="EMBL" id="VOBQ01000015">
    <property type="protein sequence ID" value="TWO69488.1"/>
    <property type="molecule type" value="Genomic_DNA"/>
</dbReference>
<dbReference type="InterPro" id="IPR036249">
    <property type="entry name" value="Thioredoxin-like_sf"/>
</dbReference>
<dbReference type="InterPro" id="IPR010987">
    <property type="entry name" value="Glutathione-S-Trfase_C-like"/>
</dbReference>
<dbReference type="OrthoDB" id="9815075at2"/>
<keyword evidence="4" id="KW-1185">Reference proteome</keyword>
<feature type="domain" description="GST C-terminal" evidence="2">
    <location>
        <begin position="91"/>
        <end position="219"/>
    </location>
</feature>
<dbReference type="PROSITE" id="PS50404">
    <property type="entry name" value="GST_NTER"/>
    <property type="match status" value="1"/>
</dbReference>
<evidence type="ECO:0000259" key="1">
    <source>
        <dbReference type="PROSITE" id="PS50404"/>
    </source>
</evidence>
<dbReference type="SUPFAM" id="SSF52833">
    <property type="entry name" value="Thioredoxin-like"/>
    <property type="match status" value="1"/>
</dbReference>
<dbReference type="RefSeq" id="WP_145894746.1">
    <property type="nucleotide sequence ID" value="NZ_VOBQ01000015.1"/>
</dbReference>
<dbReference type="SFLD" id="SFLDS00019">
    <property type="entry name" value="Glutathione_Transferase_(cytos"/>
    <property type="match status" value="1"/>
</dbReference>
<dbReference type="InterPro" id="IPR036282">
    <property type="entry name" value="Glutathione-S-Trfase_C_sf"/>
</dbReference>
<comment type="caution">
    <text evidence="3">The sequence shown here is derived from an EMBL/GenBank/DDBJ whole genome shotgun (WGS) entry which is preliminary data.</text>
</comment>
<dbReference type="PANTHER" id="PTHR44051:SF8">
    <property type="entry name" value="GLUTATHIONE S-TRANSFERASE GSTA"/>
    <property type="match status" value="1"/>
</dbReference>
<dbReference type="Proteomes" id="UP000318199">
    <property type="component" value="Unassembled WGS sequence"/>
</dbReference>
<proteinExistence type="predicted"/>
<dbReference type="Gene3D" id="1.20.1050.10">
    <property type="match status" value="1"/>
</dbReference>
<sequence length="237" mass="25856">MTAATPILLYGFPAGSSMGLVAALEWLGQPYRLCRVDMLGEMRDATYARVNARHETPVLITGDGRPLTETLAIAAWLEARDEARRISFAPRTPQADRMHQLMAFINTGFTGAFSPLWTAMEMDPPDPAFQAALRRHGREAVIERHDKLEAMVGDGPYLVGDRPTLADGAFIGVARWLDLHEVADKARWPRLAALRARLEADEAVRFALAMEDGEQPAGSGALVGQVPLREVIAAQAG</sequence>
<dbReference type="SUPFAM" id="SSF47616">
    <property type="entry name" value="GST C-terminal domain-like"/>
    <property type="match status" value="1"/>
</dbReference>
<keyword evidence="3" id="KW-0808">Transferase</keyword>
<organism evidence="3 4">
    <name type="scientific">Caenimonas sedimenti</name>
    <dbReference type="NCBI Taxonomy" id="2596921"/>
    <lineage>
        <taxon>Bacteria</taxon>
        <taxon>Pseudomonadati</taxon>
        <taxon>Pseudomonadota</taxon>
        <taxon>Betaproteobacteria</taxon>
        <taxon>Burkholderiales</taxon>
        <taxon>Comamonadaceae</taxon>
        <taxon>Caenimonas</taxon>
    </lineage>
</organism>
<dbReference type="PANTHER" id="PTHR44051">
    <property type="entry name" value="GLUTATHIONE S-TRANSFERASE-RELATED"/>
    <property type="match status" value="1"/>
</dbReference>
<evidence type="ECO:0000259" key="2">
    <source>
        <dbReference type="PROSITE" id="PS50405"/>
    </source>
</evidence>
<accession>A0A562ZMD2</accession>
<dbReference type="AlphaFoldDB" id="A0A562ZMD2"/>
<dbReference type="CDD" id="cd03057">
    <property type="entry name" value="GST_N_Beta"/>
    <property type="match status" value="1"/>
</dbReference>
<name>A0A562ZMD2_9BURK</name>
<dbReference type="InterPro" id="IPR004045">
    <property type="entry name" value="Glutathione_S-Trfase_N"/>
</dbReference>
<evidence type="ECO:0000313" key="3">
    <source>
        <dbReference type="EMBL" id="TWO69488.1"/>
    </source>
</evidence>
<dbReference type="Pfam" id="PF13409">
    <property type="entry name" value="GST_N_2"/>
    <property type="match status" value="1"/>
</dbReference>
<dbReference type="InterPro" id="IPR040079">
    <property type="entry name" value="Glutathione_S-Trfase"/>
</dbReference>
<gene>
    <name evidence="3" type="ORF">FN976_19580</name>
</gene>
<evidence type="ECO:0000313" key="4">
    <source>
        <dbReference type="Proteomes" id="UP000318199"/>
    </source>
</evidence>
<reference evidence="3 4" key="1">
    <citation type="submission" date="2019-07" db="EMBL/GenBank/DDBJ databases">
        <title>Caenimonas sedimenti sp. nov., isolated from activated sludge.</title>
        <authorList>
            <person name="Xu J."/>
        </authorList>
    </citation>
    <scope>NUCLEOTIDE SEQUENCE [LARGE SCALE GENOMIC DNA]</scope>
    <source>
        <strain evidence="3 4">HX-9-20</strain>
    </source>
</reference>
<feature type="domain" description="GST N-terminal" evidence="1">
    <location>
        <begin position="4"/>
        <end position="85"/>
    </location>
</feature>
<dbReference type="GO" id="GO:0016740">
    <property type="term" value="F:transferase activity"/>
    <property type="evidence" value="ECO:0007669"/>
    <property type="project" value="UniProtKB-KW"/>
</dbReference>
<dbReference type="Gene3D" id="3.40.30.10">
    <property type="entry name" value="Glutaredoxin"/>
    <property type="match status" value="1"/>
</dbReference>
<dbReference type="PROSITE" id="PS50405">
    <property type="entry name" value="GST_CTER"/>
    <property type="match status" value="1"/>
</dbReference>